<dbReference type="GO" id="GO:0046872">
    <property type="term" value="F:metal ion binding"/>
    <property type="evidence" value="ECO:0007669"/>
    <property type="project" value="InterPro"/>
</dbReference>
<name>A0A0R2IRG1_9LACO</name>
<reference evidence="2 3" key="1">
    <citation type="journal article" date="2015" name="Genome Announc.">
        <title>Expanding the biotechnology potential of lactobacilli through comparative genomics of 213 strains and associated genera.</title>
        <authorList>
            <person name="Sun Z."/>
            <person name="Harris H.M."/>
            <person name="McCann A."/>
            <person name="Guo C."/>
            <person name="Argimon S."/>
            <person name="Zhang W."/>
            <person name="Yang X."/>
            <person name="Jeffery I.B."/>
            <person name="Cooney J.C."/>
            <person name="Kagawa T.F."/>
            <person name="Liu W."/>
            <person name="Song Y."/>
            <person name="Salvetti E."/>
            <person name="Wrobel A."/>
            <person name="Rasinkangas P."/>
            <person name="Parkhill J."/>
            <person name="Rea M.C."/>
            <person name="O'Sullivan O."/>
            <person name="Ritari J."/>
            <person name="Douillard F.P."/>
            <person name="Paul Ross R."/>
            <person name="Yang R."/>
            <person name="Briner A.E."/>
            <person name="Felis G.E."/>
            <person name="de Vos W.M."/>
            <person name="Barrangou R."/>
            <person name="Klaenhammer T.R."/>
            <person name="Caufield P.W."/>
            <person name="Cui Y."/>
            <person name="Zhang H."/>
            <person name="O'Toole P.W."/>
        </authorList>
    </citation>
    <scope>NUCLEOTIDE SEQUENCE [LARGE SCALE GENOMIC DNA]</scope>
    <source>
        <strain evidence="2 3">DSM 17757</strain>
    </source>
</reference>
<dbReference type="GO" id="GO:0016787">
    <property type="term" value="F:hydrolase activity"/>
    <property type="evidence" value="ECO:0007669"/>
    <property type="project" value="InterPro"/>
</dbReference>
<keyword evidence="2" id="KW-0255">Endonuclease</keyword>
<evidence type="ECO:0000259" key="1">
    <source>
        <dbReference type="SMART" id="SM00892"/>
    </source>
</evidence>
<dbReference type="STRING" id="319652.IV80_GL000336"/>
<sequence>MTGWVSTLILLAAALLGINRQSITKIVDQATEQIEVAQSAKNKHKGIQNVADTHLSQLTFKSGDAAYMTVNDNKSKLQASDWRTNKIVYGDLDRLNRTTMATGYLEQRNLVKSSTRSSQAWRPTGWHQKAISQDGHRVEILNRGHLLAYSITGKFDQDGRYRPGALGSIDNPQNLATQTEFSNQRTMQIFEEKVRQALGQNKRVIYQVSTVFKKEDLMPVGYHLQALSTDGDLNFNVFVWNVEPGVQFDYATGRSRIDRSMRVAESNP</sequence>
<keyword evidence="3" id="KW-1185">Reference proteome</keyword>
<accession>A0A0R2IRG1</accession>
<dbReference type="PATRIC" id="fig|319652.3.peg.339"/>
<keyword evidence="2" id="KW-0540">Nuclease</keyword>
<dbReference type="InterPro" id="IPR044929">
    <property type="entry name" value="DNA/RNA_non-sp_Endonuclease_sf"/>
</dbReference>
<dbReference type="Pfam" id="PF01223">
    <property type="entry name" value="Endonuclease_NS"/>
    <property type="match status" value="1"/>
</dbReference>
<dbReference type="InterPro" id="IPR001604">
    <property type="entry name" value="Endo_G_ENPP1-like_dom"/>
</dbReference>
<comment type="caution">
    <text evidence="2">The sequence shown here is derived from an EMBL/GenBank/DDBJ whole genome shotgun (WGS) entry which is preliminary data.</text>
</comment>
<proteinExistence type="predicted"/>
<feature type="domain" description="DNA/RNA non-specific endonuclease/pyrophosphatase/phosphodiesterase" evidence="1">
    <location>
        <begin position="81"/>
        <end position="257"/>
    </location>
</feature>
<evidence type="ECO:0000313" key="3">
    <source>
        <dbReference type="Proteomes" id="UP000051568"/>
    </source>
</evidence>
<evidence type="ECO:0000313" key="2">
    <source>
        <dbReference type="EMBL" id="KRN67792.1"/>
    </source>
</evidence>
<organism evidence="2 3">
    <name type="scientific">Pediococcus cellicola</name>
    <dbReference type="NCBI Taxonomy" id="319652"/>
    <lineage>
        <taxon>Bacteria</taxon>
        <taxon>Bacillati</taxon>
        <taxon>Bacillota</taxon>
        <taxon>Bacilli</taxon>
        <taxon>Lactobacillales</taxon>
        <taxon>Lactobacillaceae</taxon>
        <taxon>Pediococcus</taxon>
    </lineage>
</organism>
<dbReference type="GO" id="GO:0003676">
    <property type="term" value="F:nucleic acid binding"/>
    <property type="evidence" value="ECO:0007669"/>
    <property type="project" value="InterPro"/>
</dbReference>
<gene>
    <name evidence="2" type="ORF">IV80_GL000336</name>
</gene>
<keyword evidence="2" id="KW-0378">Hydrolase</keyword>
<protein>
    <submittedName>
        <fullName evidence="2">Endonuclease</fullName>
    </submittedName>
</protein>
<dbReference type="EMBL" id="JQBR01000001">
    <property type="protein sequence ID" value="KRN67792.1"/>
    <property type="molecule type" value="Genomic_DNA"/>
</dbReference>
<dbReference type="Gene3D" id="3.40.570.10">
    <property type="entry name" value="Extracellular Endonuclease, subunit A"/>
    <property type="match status" value="1"/>
</dbReference>
<dbReference type="SMART" id="SM00892">
    <property type="entry name" value="Endonuclease_NS"/>
    <property type="match status" value="1"/>
</dbReference>
<dbReference type="GO" id="GO:0004519">
    <property type="term" value="F:endonuclease activity"/>
    <property type="evidence" value="ECO:0007669"/>
    <property type="project" value="UniProtKB-KW"/>
</dbReference>
<dbReference type="Proteomes" id="UP000051568">
    <property type="component" value="Unassembled WGS sequence"/>
</dbReference>
<dbReference type="OrthoDB" id="9783680at2"/>
<dbReference type="AlphaFoldDB" id="A0A0R2IRG1"/>